<dbReference type="Pfam" id="PF19909">
    <property type="entry name" value="DUF6382"/>
    <property type="match status" value="1"/>
</dbReference>
<sequence length="446" mass="49242">MTMSYQIQSKSDLSTGASLIVRIPESELDKKALYTIMADTPDFVLPFHFKNVDGEVEFTYIIGARNKLQYAYGTRNSKEYAALWSSVLSPLLECSDWFMNPTSFVLNTDYLYYDKASGTISYVYIPSIRECSDNDTLNQMATELAQKCPTDNSELEIKALRAIMQGFNPKRFLQMLKTYQKPQLSENAASLDRNVQSHEDRLPKESVPFNPQLQPQPQPQPQQEPQPISGSADDIVINLNGAKDKEKKRGSGLFGGITGKKQAAEQASEPPKMKGSGLFGKKKAAPQPMFMGAAADQQPTPAQRHQAAPPVIQHFDDVGDEMTQLEGDGLTQLAEANVKFRFVGHASLPPEIIISGSIDSPFVIGRFDISVGRKQADFEFDKSTKSISRRHAAVERSAIGYSIVDLSSSAGTFVNGQRLTPNVPHELTFGSRVSFGTSGADYVFER</sequence>
<dbReference type="Proteomes" id="UP000272528">
    <property type="component" value="Chromosome"/>
</dbReference>
<evidence type="ECO:0000256" key="1">
    <source>
        <dbReference type="SAM" id="MobiDB-lite"/>
    </source>
</evidence>
<gene>
    <name evidence="3" type="ORF">EJC50_10000</name>
</gene>
<feature type="region of interest" description="Disordered" evidence="1">
    <location>
        <begin position="185"/>
        <end position="278"/>
    </location>
</feature>
<dbReference type="EMBL" id="CP034437">
    <property type="protein sequence ID" value="AZN39945.1"/>
    <property type="molecule type" value="Genomic_DNA"/>
</dbReference>
<feature type="compositionally biased region" description="Basic and acidic residues" evidence="1">
    <location>
        <begin position="195"/>
        <end position="204"/>
    </location>
</feature>
<dbReference type="InterPro" id="IPR050923">
    <property type="entry name" value="Cell_Proc_Reg/RNA_Proc"/>
</dbReference>
<evidence type="ECO:0000313" key="3">
    <source>
        <dbReference type="EMBL" id="AZN39945.1"/>
    </source>
</evidence>
<evidence type="ECO:0000313" key="4">
    <source>
        <dbReference type="Proteomes" id="UP000272528"/>
    </source>
</evidence>
<dbReference type="OrthoDB" id="1683123at2"/>
<dbReference type="RefSeq" id="WP_126015024.1">
    <property type="nucleotide sequence ID" value="NZ_CP034437.1"/>
</dbReference>
<dbReference type="Pfam" id="PF00498">
    <property type="entry name" value="FHA"/>
    <property type="match status" value="1"/>
</dbReference>
<protein>
    <submittedName>
        <fullName evidence="3">FHA domain-containing protein</fullName>
    </submittedName>
</protein>
<dbReference type="PROSITE" id="PS50006">
    <property type="entry name" value="FHA_DOMAIN"/>
    <property type="match status" value="1"/>
</dbReference>
<organism evidence="3 4">
    <name type="scientific">Paenibacillus albus</name>
    <dbReference type="NCBI Taxonomy" id="2495582"/>
    <lineage>
        <taxon>Bacteria</taxon>
        <taxon>Bacillati</taxon>
        <taxon>Bacillota</taxon>
        <taxon>Bacilli</taxon>
        <taxon>Bacillales</taxon>
        <taxon>Paenibacillaceae</taxon>
        <taxon>Paenibacillus</taxon>
    </lineage>
</organism>
<reference evidence="4" key="1">
    <citation type="submission" date="2018-12" db="EMBL/GenBank/DDBJ databases">
        <title>Genome sequence of Peanibacillus sp.</title>
        <authorList>
            <person name="Subramani G."/>
            <person name="Srinivasan S."/>
            <person name="Kim M.K."/>
        </authorList>
    </citation>
    <scope>NUCLEOTIDE SEQUENCE [LARGE SCALE GENOMIC DNA]</scope>
    <source>
        <strain evidence="4">18JY67-1</strain>
    </source>
</reference>
<dbReference type="InterPro" id="IPR000253">
    <property type="entry name" value="FHA_dom"/>
</dbReference>
<evidence type="ECO:0000259" key="2">
    <source>
        <dbReference type="PROSITE" id="PS50006"/>
    </source>
</evidence>
<proteinExistence type="predicted"/>
<dbReference type="PANTHER" id="PTHR23308">
    <property type="entry name" value="NUCLEAR INHIBITOR OF PROTEIN PHOSPHATASE-1"/>
    <property type="match status" value="1"/>
</dbReference>
<dbReference type="Gene3D" id="2.60.200.20">
    <property type="match status" value="1"/>
</dbReference>
<dbReference type="InterPro" id="IPR008984">
    <property type="entry name" value="SMAD_FHA_dom_sf"/>
</dbReference>
<accession>A0A3Q8X427</accession>
<name>A0A3Q8X427_9BACL</name>
<dbReference type="InterPro" id="IPR045962">
    <property type="entry name" value="DUF6382"/>
</dbReference>
<dbReference type="SMART" id="SM00240">
    <property type="entry name" value="FHA"/>
    <property type="match status" value="1"/>
</dbReference>
<dbReference type="KEGG" id="palb:EJC50_10000"/>
<keyword evidence="4" id="KW-1185">Reference proteome</keyword>
<feature type="domain" description="FHA" evidence="2">
    <location>
        <begin position="369"/>
        <end position="419"/>
    </location>
</feature>
<dbReference type="AlphaFoldDB" id="A0A3Q8X427"/>
<dbReference type="SUPFAM" id="SSF49879">
    <property type="entry name" value="SMAD/FHA domain"/>
    <property type="match status" value="1"/>
</dbReference>
<dbReference type="CDD" id="cd00060">
    <property type="entry name" value="FHA"/>
    <property type="match status" value="1"/>
</dbReference>
<feature type="compositionally biased region" description="Pro residues" evidence="1">
    <location>
        <begin position="214"/>
        <end position="224"/>
    </location>
</feature>